<organism evidence="1">
    <name type="scientific">Rhizophora mucronata</name>
    <name type="common">Asiatic mangrove</name>
    <dbReference type="NCBI Taxonomy" id="61149"/>
    <lineage>
        <taxon>Eukaryota</taxon>
        <taxon>Viridiplantae</taxon>
        <taxon>Streptophyta</taxon>
        <taxon>Embryophyta</taxon>
        <taxon>Tracheophyta</taxon>
        <taxon>Spermatophyta</taxon>
        <taxon>Magnoliopsida</taxon>
        <taxon>eudicotyledons</taxon>
        <taxon>Gunneridae</taxon>
        <taxon>Pentapetalae</taxon>
        <taxon>rosids</taxon>
        <taxon>fabids</taxon>
        <taxon>Malpighiales</taxon>
        <taxon>Rhizophoraceae</taxon>
        <taxon>Rhizophora</taxon>
    </lineage>
</organism>
<accession>A0A2P2PM36</accession>
<reference evidence="1" key="1">
    <citation type="submission" date="2018-02" db="EMBL/GenBank/DDBJ databases">
        <title>Rhizophora mucronata_Transcriptome.</title>
        <authorList>
            <person name="Meera S.P."/>
            <person name="Sreeshan A."/>
            <person name="Augustine A."/>
        </authorList>
    </citation>
    <scope>NUCLEOTIDE SEQUENCE</scope>
    <source>
        <tissue evidence="1">Leaf</tissue>
    </source>
</reference>
<name>A0A2P2PM36_RHIMU</name>
<dbReference type="EMBL" id="GGEC01075308">
    <property type="protein sequence ID" value="MBX55792.1"/>
    <property type="molecule type" value="Transcribed_RNA"/>
</dbReference>
<proteinExistence type="predicted"/>
<sequence length="33" mass="3746">MHMLEIHFTTNHLERSQFKGGSVRVSTASMISL</sequence>
<protein>
    <submittedName>
        <fullName evidence="1">Uncharacterized protein</fullName>
    </submittedName>
</protein>
<dbReference type="AlphaFoldDB" id="A0A2P2PM36"/>
<evidence type="ECO:0000313" key="1">
    <source>
        <dbReference type="EMBL" id="MBX55792.1"/>
    </source>
</evidence>